<dbReference type="Proteomes" id="UP000829401">
    <property type="component" value="Chromosome"/>
</dbReference>
<dbReference type="AlphaFoldDB" id="T0C4A6"/>
<gene>
    <name evidence="1" type="ORF">K1I37_16730</name>
</gene>
<sequence length="88" mass="10722">MIYGQRKYPPTTYFPYPPMAYWQPEVYNAYRPYPAQVPQNSYNAWLTEHERRLNLMEQRLRNLESQASLFTYPDVDIYHNAYSFHGHK</sequence>
<protein>
    <submittedName>
        <fullName evidence="1">Uncharacterized protein</fullName>
    </submittedName>
</protein>
<keyword evidence="2" id="KW-1185">Reference proteome</keyword>
<dbReference type="KEGG" id="aaco:K1I37_16730"/>
<dbReference type="EMBL" id="CP080467">
    <property type="protein sequence ID" value="UNO48299.1"/>
    <property type="molecule type" value="Genomic_DNA"/>
</dbReference>
<accession>T0C4A6</accession>
<name>T0C4A6_ALIAG</name>
<reference evidence="2" key="1">
    <citation type="journal article" date="2022" name="G3 (Bethesda)">
        <title>Unveiling the complete genome sequence of Alicyclobacillus acidoterrestris DSM 3922T, a taint-producing strain.</title>
        <authorList>
            <person name="Leonardo I.C."/>
            <person name="Barreto Crespo M.T."/>
            <person name="Gaspar F.B."/>
        </authorList>
    </citation>
    <scope>NUCLEOTIDE SEQUENCE [LARGE SCALE GENOMIC DNA]</scope>
    <source>
        <strain evidence="2">DSM 3922</strain>
    </source>
</reference>
<organism evidence="1 2">
    <name type="scientific">Alicyclobacillus acidoterrestris (strain ATCC 49025 / DSM 3922 / CIP 106132 / NCIMB 13137 / GD3B)</name>
    <dbReference type="NCBI Taxonomy" id="1356854"/>
    <lineage>
        <taxon>Bacteria</taxon>
        <taxon>Bacillati</taxon>
        <taxon>Bacillota</taxon>
        <taxon>Bacilli</taxon>
        <taxon>Bacillales</taxon>
        <taxon>Alicyclobacillaceae</taxon>
        <taxon>Alicyclobacillus</taxon>
    </lineage>
</organism>
<accession>A0A9E6ZMK9</accession>
<evidence type="ECO:0000313" key="2">
    <source>
        <dbReference type="Proteomes" id="UP000829401"/>
    </source>
</evidence>
<proteinExistence type="predicted"/>
<evidence type="ECO:0000313" key="1">
    <source>
        <dbReference type="EMBL" id="UNO48299.1"/>
    </source>
</evidence>
<dbReference type="RefSeq" id="WP_021296282.1">
    <property type="nucleotide sequence ID" value="NZ_AURB01000126.1"/>
</dbReference>